<dbReference type="AlphaFoldDB" id="A0A1L1PH74"/>
<keyword evidence="11 16" id="KW-1133">Transmembrane helix</keyword>
<evidence type="ECO:0000256" key="2">
    <source>
        <dbReference type="ARBA" id="ARBA00022475"/>
    </source>
</evidence>
<evidence type="ECO:0000313" key="20">
    <source>
        <dbReference type="Proteomes" id="UP000028878"/>
    </source>
</evidence>
<evidence type="ECO:0000256" key="16">
    <source>
        <dbReference type="HAMAP-Rule" id="MF_02080"/>
    </source>
</evidence>
<dbReference type="InterPro" id="IPR037532">
    <property type="entry name" value="FtsI_transpept"/>
</dbReference>
<dbReference type="PANTHER" id="PTHR30627">
    <property type="entry name" value="PEPTIDOGLYCAN D,D-TRANSPEPTIDASE"/>
    <property type="match status" value="1"/>
</dbReference>
<dbReference type="InterPro" id="IPR005311">
    <property type="entry name" value="PBP_dimer"/>
</dbReference>
<feature type="domain" description="Penicillin-binding protein transpeptidase" evidence="17">
    <location>
        <begin position="253"/>
        <end position="548"/>
    </location>
</feature>
<name>A0A1L1PH74_HYDIT</name>
<comment type="catalytic activity">
    <reaction evidence="16">
        <text>Preferential cleavage: (Ac)2-L-Lys-D-Ala-|-D-Ala. Also transpeptidation of peptidyl-alanyl moieties that are N-acyl substituents of D-alanine.</text>
        <dbReference type="EC" id="3.4.16.4"/>
    </reaction>
</comment>
<evidence type="ECO:0000256" key="11">
    <source>
        <dbReference type="ARBA" id="ARBA00022989"/>
    </source>
</evidence>
<feature type="active site" description="Acyl-ester intermediate" evidence="16">
    <location>
        <position position="300"/>
    </location>
</feature>
<keyword evidence="15 16" id="KW-0961">Cell wall biogenesis/degradation</keyword>
<accession>A0A1L1PH74</accession>
<keyword evidence="10 16" id="KW-0573">Peptidoglycan synthesis</keyword>
<dbReference type="EMBL" id="CCAE010000039">
    <property type="protein sequence ID" value="CDN89288.1"/>
    <property type="molecule type" value="Genomic_DNA"/>
</dbReference>
<comment type="subcellular location">
    <subcellularLocation>
        <location evidence="1">Membrane</location>
    </subcellularLocation>
</comment>
<keyword evidence="7 16" id="KW-0812">Transmembrane</keyword>
<protein>
    <recommendedName>
        <fullName evidence="16">Peptidoglycan D,D-transpeptidase FtsI</fullName>
        <ecNumber evidence="16">3.4.16.4</ecNumber>
    </recommendedName>
    <alternativeName>
        <fullName evidence="16">Penicillin-binding protein 3</fullName>
        <shortName evidence="16">PBP-3</shortName>
    </alternativeName>
</protein>
<keyword evidence="4 16" id="KW-0132">Cell division</keyword>
<dbReference type="GO" id="GO:0008658">
    <property type="term" value="F:penicillin binding"/>
    <property type="evidence" value="ECO:0007669"/>
    <property type="project" value="InterPro"/>
</dbReference>
<dbReference type="RefSeq" id="WP_009519781.1">
    <property type="nucleotide sequence ID" value="NZ_CCAE010000039.1"/>
</dbReference>
<dbReference type="Gene3D" id="3.40.710.10">
    <property type="entry name" value="DD-peptidase/beta-lactamase superfamily"/>
    <property type="match status" value="1"/>
</dbReference>
<sequence length="578" mass="63595">MSRSINYASSPLLASKTPVWRSKFIVAGLALAFAGLAGRAAYVQVIGNDFFKRQGEVRFARNLELPANRGRVLDRNGLILASSVVAQSIWAIPEDVEKNHPKMRELAKLLDMPLAELRKRLADNDKTFVWVKRQVDEPIAQKIAALDIKGIYQRREYKRRYPEGEATAHVVGFTNVEDRGQEGVELAFNQELAGKAGSRRVIKDRLGRVVEDVQDVVPPVDGPDLALSIDSKVQYFAWQKLRQAVLQHKAKAGSVIVIDTTTGEVLALANYPSYDPNQRRNLSGEQLRNRVLTDTFEPGSTMKPFIAALALDKGLVKPTTLIQTAPGRITIGGSTIRDTHPKDVLTVAEVIQKSSNVGTVKMAMQMSPREMWEMYAQVGFGQKPQVPFPGAVAGRLRPYKTWRPIEQATMSYGYGLSVSIYQLAQAYTIFARDGELIPLTLLKSDTPAQGVRVFSERNARAVRDMLAMAAQPGGSATRAQTMGYSVGGKTGTARKQEGNGYAEGKYRGFFVGMAPIEQPRIIVAVMIDEPTDGKFYGGVVAAPVFSETVQETLRILGVQPDMNVKPQIVTTEPVEEAF</sequence>
<dbReference type="GO" id="GO:0008955">
    <property type="term" value="F:peptidoglycan glycosyltransferase activity"/>
    <property type="evidence" value="ECO:0007669"/>
    <property type="project" value="InterPro"/>
</dbReference>
<dbReference type="GO" id="GO:0009002">
    <property type="term" value="F:serine-type D-Ala-D-Ala carboxypeptidase activity"/>
    <property type="evidence" value="ECO:0007669"/>
    <property type="project" value="UniProtKB-UniRule"/>
</dbReference>
<reference evidence="20" key="1">
    <citation type="submission" date="2014-02" db="EMBL/GenBank/DDBJ databases">
        <authorList>
            <person name="Gan H."/>
        </authorList>
    </citation>
    <scope>NUCLEOTIDE SEQUENCE [LARGE SCALE GENOMIC DNA]</scope>
    <source>
        <strain evidence="20">S1</strain>
    </source>
</reference>
<dbReference type="SUPFAM" id="SSF56519">
    <property type="entry name" value="Penicillin binding protein dimerisation domain"/>
    <property type="match status" value="1"/>
</dbReference>
<dbReference type="GO" id="GO:0009252">
    <property type="term" value="P:peptidoglycan biosynthetic process"/>
    <property type="evidence" value="ECO:0007669"/>
    <property type="project" value="UniProtKB-UniRule"/>
</dbReference>
<evidence type="ECO:0000256" key="13">
    <source>
        <dbReference type="ARBA" id="ARBA00023210"/>
    </source>
</evidence>
<keyword evidence="19" id="KW-0808">Transferase</keyword>
<dbReference type="InterPro" id="IPR012338">
    <property type="entry name" value="Beta-lactam/transpept-like"/>
</dbReference>
<keyword evidence="20" id="KW-1185">Reference proteome</keyword>
<dbReference type="InterPro" id="IPR001460">
    <property type="entry name" value="PCN-bd_Tpept"/>
</dbReference>
<dbReference type="UniPathway" id="UPA00219"/>
<evidence type="ECO:0000256" key="5">
    <source>
        <dbReference type="ARBA" id="ARBA00022645"/>
    </source>
</evidence>
<dbReference type="Gene3D" id="3.30.450.330">
    <property type="match status" value="1"/>
</dbReference>
<evidence type="ECO:0000259" key="17">
    <source>
        <dbReference type="Pfam" id="PF00905"/>
    </source>
</evidence>
<evidence type="ECO:0000256" key="4">
    <source>
        <dbReference type="ARBA" id="ARBA00022618"/>
    </source>
</evidence>
<dbReference type="GO" id="GO:0005886">
    <property type="term" value="C:plasma membrane"/>
    <property type="evidence" value="ECO:0007669"/>
    <property type="project" value="UniProtKB-UniRule"/>
</dbReference>
<organism evidence="19 20">
    <name type="scientific">Hydrogenophaga intermedia</name>
    <dbReference type="NCBI Taxonomy" id="65786"/>
    <lineage>
        <taxon>Bacteria</taxon>
        <taxon>Pseudomonadati</taxon>
        <taxon>Pseudomonadota</taxon>
        <taxon>Betaproteobacteria</taxon>
        <taxon>Burkholderiales</taxon>
        <taxon>Comamonadaceae</taxon>
        <taxon>Hydrogenophaga</taxon>
    </lineage>
</organism>
<evidence type="ECO:0000256" key="10">
    <source>
        <dbReference type="ARBA" id="ARBA00022984"/>
    </source>
</evidence>
<comment type="pathway">
    <text evidence="16">Cell wall biogenesis; peptidoglycan biosynthesis.</text>
</comment>
<dbReference type="InterPro" id="IPR050515">
    <property type="entry name" value="Beta-lactam/transpept"/>
</dbReference>
<evidence type="ECO:0000256" key="8">
    <source>
        <dbReference type="ARBA" id="ARBA00022801"/>
    </source>
</evidence>
<dbReference type="HAMAP" id="MF_02080">
    <property type="entry name" value="FtsI_transpept"/>
    <property type="match status" value="1"/>
</dbReference>
<evidence type="ECO:0000256" key="7">
    <source>
        <dbReference type="ARBA" id="ARBA00022692"/>
    </source>
</evidence>
<evidence type="ECO:0000313" key="19">
    <source>
        <dbReference type="EMBL" id="CDN89288.1"/>
    </source>
</evidence>
<proteinExistence type="inferred from homology"/>
<comment type="function">
    <text evidence="16">Catalyzes cross-linking of the peptidoglycan cell wall at the division septum.</text>
</comment>
<dbReference type="GO" id="GO:0071555">
    <property type="term" value="P:cell wall organization"/>
    <property type="evidence" value="ECO:0007669"/>
    <property type="project" value="UniProtKB-KW"/>
</dbReference>
<keyword evidence="8 16" id="KW-0378">Hydrolase</keyword>
<keyword evidence="5 16" id="KW-0121">Carboxypeptidase</keyword>
<keyword evidence="14 16" id="KW-0131">Cell cycle</keyword>
<dbReference type="PANTHER" id="PTHR30627:SF1">
    <property type="entry name" value="PEPTIDOGLYCAN D,D-TRANSPEPTIDASE FTSI"/>
    <property type="match status" value="1"/>
</dbReference>
<evidence type="ECO:0000259" key="18">
    <source>
        <dbReference type="Pfam" id="PF03717"/>
    </source>
</evidence>
<gene>
    <name evidence="16" type="primary">ftsI</name>
    <name evidence="19" type="ORF">BN948_03725</name>
</gene>
<feature type="domain" description="Penicillin-binding protein dimerisation" evidence="18">
    <location>
        <begin position="65"/>
        <end position="212"/>
    </location>
</feature>
<dbReference type="Proteomes" id="UP000028878">
    <property type="component" value="Unassembled WGS sequence"/>
</dbReference>
<dbReference type="Gene3D" id="1.10.150.770">
    <property type="match status" value="1"/>
</dbReference>
<dbReference type="Pfam" id="PF00905">
    <property type="entry name" value="Transpeptidase"/>
    <property type="match status" value="1"/>
</dbReference>
<dbReference type="GO" id="GO:0000917">
    <property type="term" value="P:division septum assembly"/>
    <property type="evidence" value="ECO:0007669"/>
    <property type="project" value="UniProtKB-KW"/>
</dbReference>
<dbReference type="EC" id="3.4.16.4" evidence="16"/>
<comment type="similarity">
    <text evidence="16">Belongs to the transpeptidase family. FtsI subfamily.</text>
</comment>
<keyword evidence="12 16" id="KW-0472">Membrane</keyword>
<dbReference type="GO" id="GO:0008360">
    <property type="term" value="P:regulation of cell shape"/>
    <property type="evidence" value="ECO:0007669"/>
    <property type="project" value="UniProtKB-KW"/>
</dbReference>
<dbReference type="InterPro" id="IPR036138">
    <property type="entry name" value="PBP_dimer_sf"/>
</dbReference>
<evidence type="ECO:0000256" key="12">
    <source>
        <dbReference type="ARBA" id="ARBA00023136"/>
    </source>
</evidence>
<evidence type="ECO:0000256" key="6">
    <source>
        <dbReference type="ARBA" id="ARBA00022670"/>
    </source>
</evidence>
<keyword evidence="13 16" id="KW-0717">Septation</keyword>
<dbReference type="SUPFAM" id="SSF56601">
    <property type="entry name" value="beta-lactamase/transpeptidase-like"/>
    <property type="match status" value="1"/>
</dbReference>
<keyword evidence="9 16" id="KW-0133">Cell shape</keyword>
<keyword evidence="3 16" id="KW-0997">Cell inner membrane</keyword>
<dbReference type="Pfam" id="PF03717">
    <property type="entry name" value="PBP_dimer"/>
    <property type="match status" value="1"/>
</dbReference>
<dbReference type="Gene3D" id="3.90.1310.10">
    <property type="entry name" value="Penicillin-binding protein 2a (Domain 2)"/>
    <property type="match status" value="1"/>
</dbReference>
<evidence type="ECO:0000256" key="1">
    <source>
        <dbReference type="ARBA" id="ARBA00004370"/>
    </source>
</evidence>
<evidence type="ECO:0000256" key="3">
    <source>
        <dbReference type="ARBA" id="ARBA00022519"/>
    </source>
</evidence>
<evidence type="ECO:0000256" key="15">
    <source>
        <dbReference type="ARBA" id="ARBA00023316"/>
    </source>
</evidence>
<keyword evidence="19" id="KW-0328">Glycosyltransferase</keyword>
<keyword evidence="2 16" id="KW-1003">Cell membrane</keyword>
<keyword evidence="6 16" id="KW-0645">Protease</keyword>
<evidence type="ECO:0000256" key="14">
    <source>
        <dbReference type="ARBA" id="ARBA00023306"/>
    </source>
</evidence>
<reference evidence="20" key="2">
    <citation type="submission" date="2014-11" db="EMBL/GenBank/DDBJ databases">
        <title>Draft genome sequence of Hydrogenophaga intermedia S1.</title>
        <authorList>
            <person name="Gan H.M."/>
            <person name="Chew T.H."/>
            <person name="Stolz A."/>
        </authorList>
    </citation>
    <scope>NUCLEOTIDE SEQUENCE [LARGE SCALE GENOMIC DNA]</scope>
    <source>
        <strain evidence="20">S1</strain>
    </source>
</reference>
<dbReference type="GO" id="GO:0006508">
    <property type="term" value="P:proteolysis"/>
    <property type="evidence" value="ECO:0007669"/>
    <property type="project" value="UniProtKB-KW"/>
</dbReference>
<dbReference type="GO" id="GO:0043093">
    <property type="term" value="P:FtsZ-dependent cytokinesis"/>
    <property type="evidence" value="ECO:0007669"/>
    <property type="project" value="UniProtKB-UniRule"/>
</dbReference>
<evidence type="ECO:0000256" key="9">
    <source>
        <dbReference type="ARBA" id="ARBA00022960"/>
    </source>
</evidence>